<sequence>MKFFKNKIIIAIALLAIILGFVLGGKVSKELEISSDNLQGLINQDYKIEDLETKNNYIEFTVRGNLQINDIKDFSNELFNKSKHWKQNKLKVFFVSKEADTKNLKKEFFVDGLTNKVIIDKKESVIKVGTFVSVPSIEKSRELSKFKETNIKYKDNNAEINVSIPEINSLEKIVSQSKTYSIMFRDINKNKDIDNIQLNIDNISNNYTFSTENENVIEVIEKIKES</sequence>
<dbReference type="AlphaFoldDB" id="A0AAN5VPL8"/>
<dbReference type="Proteomes" id="UP000878956">
    <property type="component" value="Unassembled WGS sequence"/>
</dbReference>
<dbReference type="RefSeq" id="WP_009899580.1">
    <property type="nucleotide sequence ID" value="NZ_CP037850.1"/>
</dbReference>
<name>A0AAN5VPL8_CLODI</name>
<gene>
    <name evidence="1" type="ORF">KRM00_003739</name>
</gene>
<dbReference type="EMBL" id="DAEPXK010000064">
    <property type="protein sequence ID" value="HBH1544195.1"/>
    <property type="molecule type" value="Genomic_DNA"/>
</dbReference>
<organism evidence="1 2">
    <name type="scientific">Clostridioides difficile</name>
    <name type="common">Peptoclostridium difficile</name>
    <dbReference type="NCBI Taxonomy" id="1496"/>
    <lineage>
        <taxon>Bacteria</taxon>
        <taxon>Bacillati</taxon>
        <taxon>Bacillota</taxon>
        <taxon>Clostridia</taxon>
        <taxon>Peptostreptococcales</taxon>
        <taxon>Peptostreptococcaceae</taxon>
        <taxon>Clostridioides</taxon>
    </lineage>
</organism>
<evidence type="ECO:0000313" key="1">
    <source>
        <dbReference type="EMBL" id="HBH1544195.1"/>
    </source>
</evidence>
<comment type="caution">
    <text evidence="1">The sequence shown here is derived from an EMBL/GenBank/DDBJ whole genome shotgun (WGS) entry which is preliminary data.</text>
</comment>
<evidence type="ECO:0000313" key="2">
    <source>
        <dbReference type="Proteomes" id="UP000878956"/>
    </source>
</evidence>
<reference evidence="1" key="2">
    <citation type="submission" date="2021-06" db="EMBL/GenBank/DDBJ databases">
        <authorList>
            <consortium name="NCBI Pathogen Detection Project"/>
        </authorList>
    </citation>
    <scope>NUCLEOTIDE SEQUENCE</scope>
    <source>
        <strain evidence="1">HN1000</strain>
    </source>
</reference>
<accession>A0AAN5VPL8</accession>
<protein>
    <submittedName>
        <fullName evidence="1">Uncharacterized protein</fullName>
    </submittedName>
</protein>
<reference evidence="1" key="1">
    <citation type="journal article" date="2018" name="Genome Biol.">
        <title>SKESA: strategic k-mer extension for scrupulous assemblies.</title>
        <authorList>
            <person name="Souvorov A."/>
            <person name="Agarwala R."/>
            <person name="Lipman D.J."/>
        </authorList>
    </citation>
    <scope>NUCLEOTIDE SEQUENCE</scope>
    <source>
        <strain evidence="1">HN1000</strain>
    </source>
</reference>
<proteinExistence type="predicted"/>